<feature type="compositionally biased region" description="Low complexity" evidence="1">
    <location>
        <begin position="102"/>
        <end position="113"/>
    </location>
</feature>
<proteinExistence type="predicted"/>
<feature type="compositionally biased region" description="Low complexity" evidence="1">
    <location>
        <begin position="334"/>
        <end position="348"/>
    </location>
</feature>
<dbReference type="EMBL" id="GL832972">
    <property type="protein sequence ID" value="EGD75510.1"/>
    <property type="molecule type" value="Genomic_DNA"/>
</dbReference>
<keyword evidence="2" id="KW-0812">Transmembrane</keyword>
<sequence length="546" mass="60137">MMTAVPPPASSVPATSTSNNSSSSRSGRARDGKTGGQGSLLQPWQFYVAKGLRWVPVLSLLGVVALIVWLTMMTTHDGETDVHTPADRHVVQWSALADNPMQKQQQQQQQQQQLRRHKQTKNNSVTFLHHATPEPPLPSLSELLSMNITDDAASLMSWICKQPRTGKTAALNRRCTFFQALTGTSLHHRASVRSKLPAMLHPGSARDEAMRASLRFLCDDFNRPPAGIPVMLLHFSKAGGTSMCKLAKAAGKKLHPKANNCWIDGMGPVWFKMRHFPRTCRKYHDIYEKEHVDLLANEAYLDVVAADTAAPDTHPHSVDTSTHSNGNSNRHGNTDGSSNSNTDGSSHGNGKGTELASSLTGDAIVDPALLPPLPQMCGGIVYLTMVREPAHRVVSHMQQHGIVSKAAWGAFQNMSVAERLRHRPAVLNNYMVRFLLGADVFSLPFGNVTANHLYTAARALSMVDVVLVIEELSTSESVMRSFLQWGDVDLDAHSGRRAHNNYVFDDLTPQEQALIRFANQHDTALYNLARLLLALDRFSIRECPHV</sequence>
<dbReference type="KEGG" id="sre:PTSG_06581"/>
<keyword evidence="2" id="KW-0472">Membrane</keyword>
<dbReference type="Proteomes" id="UP000007799">
    <property type="component" value="Unassembled WGS sequence"/>
</dbReference>
<feature type="region of interest" description="Disordered" evidence="1">
    <location>
        <begin position="1"/>
        <end position="37"/>
    </location>
</feature>
<dbReference type="OrthoDB" id="529546at2759"/>
<gene>
    <name evidence="3" type="ORF">PTSG_06581</name>
</gene>
<feature type="region of interest" description="Disordered" evidence="1">
    <location>
        <begin position="99"/>
        <end position="120"/>
    </location>
</feature>
<protein>
    <recommendedName>
        <fullName evidence="5">Sulfotransferase domain-containing protein</fullName>
    </recommendedName>
</protein>
<dbReference type="GeneID" id="16072527"/>
<feature type="region of interest" description="Disordered" evidence="1">
    <location>
        <begin position="311"/>
        <end position="355"/>
    </location>
</feature>
<evidence type="ECO:0000313" key="3">
    <source>
        <dbReference type="EMBL" id="EGD75510.1"/>
    </source>
</evidence>
<keyword evidence="4" id="KW-1185">Reference proteome</keyword>
<evidence type="ECO:0000256" key="2">
    <source>
        <dbReference type="SAM" id="Phobius"/>
    </source>
</evidence>
<feature type="compositionally biased region" description="Polar residues" evidence="1">
    <location>
        <begin position="318"/>
        <end position="330"/>
    </location>
</feature>
<dbReference type="InParanoid" id="F2UG82"/>
<organism evidence="4">
    <name type="scientific">Salpingoeca rosetta (strain ATCC 50818 / BSB-021)</name>
    <dbReference type="NCBI Taxonomy" id="946362"/>
    <lineage>
        <taxon>Eukaryota</taxon>
        <taxon>Choanoflagellata</taxon>
        <taxon>Craspedida</taxon>
        <taxon>Salpingoecidae</taxon>
        <taxon>Salpingoeca</taxon>
    </lineage>
</organism>
<evidence type="ECO:0000256" key="1">
    <source>
        <dbReference type="SAM" id="MobiDB-lite"/>
    </source>
</evidence>
<evidence type="ECO:0008006" key="5">
    <source>
        <dbReference type="Google" id="ProtNLM"/>
    </source>
</evidence>
<evidence type="ECO:0000313" key="4">
    <source>
        <dbReference type="Proteomes" id="UP000007799"/>
    </source>
</evidence>
<keyword evidence="2" id="KW-1133">Transmembrane helix</keyword>
<dbReference type="Gene3D" id="3.40.50.300">
    <property type="entry name" value="P-loop containing nucleotide triphosphate hydrolases"/>
    <property type="match status" value="1"/>
</dbReference>
<name>F2UG82_SALR5</name>
<reference evidence="3" key="1">
    <citation type="submission" date="2009-08" db="EMBL/GenBank/DDBJ databases">
        <title>Annotation of Salpingoeca rosetta.</title>
        <authorList>
            <consortium name="The Broad Institute Genome Sequencing Platform"/>
            <person name="Russ C."/>
            <person name="Cuomo C."/>
            <person name="Burger G."/>
            <person name="Gray M.W."/>
            <person name="Holland P.W.H."/>
            <person name="King N."/>
            <person name="Lang F.B.F."/>
            <person name="Roger A.J."/>
            <person name="Ruiz-Trillo I."/>
            <person name="Young S.K."/>
            <person name="Zeng Q."/>
            <person name="Gargeya S."/>
            <person name="Alvarado L."/>
            <person name="Berlin A."/>
            <person name="Chapman S.B."/>
            <person name="Chen Z."/>
            <person name="Freedman E."/>
            <person name="Gellesch M."/>
            <person name="Goldberg J."/>
            <person name="Griggs A."/>
            <person name="Gujja S."/>
            <person name="Heilman E."/>
            <person name="Heiman D."/>
            <person name="Howarth C."/>
            <person name="Mehta T."/>
            <person name="Neiman D."/>
            <person name="Pearson M."/>
            <person name="Roberts A."/>
            <person name="Saif S."/>
            <person name="Shea T."/>
            <person name="Shenoy N."/>
            <person name="Sisk P."/>
            <person name="Stolte C."/>
            <person name="Sykes S."/>
            <person name="White J."/>
            <person name="Yandava C."/>
            <person name="Haas B."/>
            <person name="Nusbaum C."/>
            <person name="Birren B."/>
        </authorList>
    </citation>
    <scope>NUCLEOTIDE SEQUENCE [LARGE SCALE GENOMIC DNA]</scope>
    <source>
        <strain evidence="3">ATCC 50818</strain>
    </source>
</reference>
<feature type="transmembrane region" description="Helical" evidence="2">
    <location>
        <begin position="54"/>
        <end position="72"/>
    </location>
</feature>
<dbReference type="RefSeq" id="XP_004991967.1">
    <property type="nucleotide sequence ID" value="XM_004991910.1"/>
</dbReference>
<feature type="compositionally biased region" description="Low complexity" evidence="1">
    <location>
        <begin position="11"/>
        <end position="24"/>
    </location>
</feature>
<dbReference type="eggNOG" id="ENOG502SW47">
    <property type="taxonomic scope" value="Eukaryota"/>
</dbReference>
<dbReference type="AlphaFoldDB" id="F2UG82"/>
<accession>F2UG82</accession>
<dbReference type="InterPro" id="IPR027417">
    <property type="entry name" value="P-loop_NTPase"/>
</dbReference>
<feature type="compositionally biased region" description="Pro residues" evidence="1">
    <location>
        <begin position="1"/>
        <end position="10"/>
    </location>
</feature>